<evidence type="ECO:0000256" key="4">
    <source>
        <dbReference type="ARBA" id="ARBA00022692"/>
    </source>
</evidence>
<feature type="transmembrane region" description="Helical" evidence="11">
    <location>
        <begin position="240"/>
        <end position="259"/>
    </location>
</feature>
<dbReference type="Pfam" id="PF04193">
    <property type="entry name" value="PQ-loop"/>
    <property type="match status" value="2"/>
</dbReference>
<keyword evidence="6" id="KW-0769">Symport</keyword>
<dbReference type="RefSeq" id="XP_040693436.1">
    <property type="nucleotide sequence ID" value="XM_040827788.1"/>
</dbReference>
<dbReference type="PANTHER" id="PTHR13131">
    <property type="entry name" value="CYSTINOSIN"/>
    <property type="match status" value="1"/>
</dbReference>
<dbReference type="Gene3D" id="1.20.1280.290">
    <property type="match status" value="2"/>
</dbReference>
<dbReference type="FunFam" id="1.20.1280.290:FF:000016">
    <property type="entry name" value="Cystinosin homolog"/>
    <property type="match status" value="1"/>
</dbReference>
<keyword evidence="5" id="KW-0677">Repeat</keyword>
<gene>
    <name evidence="12" type="ORF">ASPWEDRAFT_106139</name>
</gene>
<dbReference type="OrthoDB" id="75720at2759"/>
<dbReference type="GO" id="GO:0015293">
    <property type="term" value="F:symporter activity"/>
    <property type="evidence" value="ECO:0007669"/>
    <property type="project" value="UniProtKB-KW"/>
</dbReference>
<dbReference type="GO" id="GO:0000324">
    <property type="term" value="C:fungal-type vacuole"/>
    <property type="evidence" value="ECO:0007669"/>
    <property type="project" value="TreeGrafter"/>
</dbReference>
<evidence type="ECO:0000256" key="11">
    <source>
        <dbReference type="SAM" id="Phobius"/>
    </source>
</evidence>
<keyword evidence="7 11" id="KW-1133">Transmembrane helix</keyword>
<proteinExistence type="inferred from homology"/>
<feature type="transmembrane region" description="Helical" evidence="11">
    <location>
        <begin position="88"/>
        <end position="108"/>
    </location>
</feature>
<evidence type="ECO:0000256" key="7">
    <source>
        <dbReference type="ARBA" id="ARBA00022989"/>
    </source>
</evidence>
<dbReference type="InterPro" id="IPR005282">
    <property type="entry name" value="LC_transporter"/>
</dbReference>
<evidence type="ECO:0000256" key="10">
    <source>
        <dbReference type="ARBA" id="ARBA00048473"/>
    </source>
</evidence>
<dbReference type="VEuPathDB" id="FungiDB:ASPWEDRAFT_106139"/>
<comment type="subcellular location">
    <subcellularLocation>
        <location evidence="1">Lysosome membrane</location>
        <topology evidence="1">Multi-pass membrane protein</topology>
    </subcellularLocation>
</comment>
<sequence length="291" mass="33183">MASQLEVFVKALSRLLGWIYTLCWSASFYPQPLSNYRRRSTSGSTIDFPTLNVLGFLSYTIYTSTFLWSPVIRRQYAARHPLAEDPTVRFNDFIFALHAIILSIATYSQYWPKIWKFKSTTHQRMSKPIAVLFWGCLASLVIVIGIVIAKSSDKGYDPSSSWAWIDVIYAFSYVKLVVTVFKYIPQAWLNFKRQSTAGWSVDQVLLDLTGGILSLLQLIIDSGFQNDWSGITGNPVKLLLSNVTIFFDLIFIVQHYILYKDANDDTHKRQDPSLITPLLSEPDNLSRAARV</sequence>
<feature type="transmembrane region" description="Helical" evidence="11">
    <location>
        <begin position="50"/>
        <end position="68"/>
    </location>
</feature>
<dbReference type="SMART" id="SM00679">
    <property type="entry name" value="CTNS"/>
    <property type="match status" value="2"/>
</dbReference>
<dbReference type="PANTHER" id="PTHR13131:SF5">
    <property type="entry name" value="CYSTINOSIN"/>
    <property type="match status" value="1"/>
</dbReference>
<keyword evidence="3" id="KW-0813">Transport</keyword>
<dbReference type="GeneID" id="63743636"/>
<evidence type="ECO:0000256" key="3">
    <source>
        <dbReference type="ARBA" id="ARBA00022448"/>
    </source>
</evidence>
<accession>A0A1L9RXT5</accession>
<evidence type="ECO:0000256" key="9">
    <source>
        <dbReference type="ARBA" id="ARBA00023228"/>
    </source>
</evidence>
<comment type="catalytic activity">
    <reaction evidence="10">
        <text>L-cystine(out) + H(+)(out) = L-cystine(in) + H(+)(in)</text>
        <dbReference type="Rhea" id="RHEA:66172"/>
        <dbReference type="ChEBI" id="CHEBI:15378"/>
        <dbReference type="ChEBI" id="CHEBI:35491"/>
    </reaction>
    <physiologicalReaction direction="left-to-right" evidence="10">
        <dbReference type="Rhea" id="RHEA:66173"/>
    </physiologicalReaction>
</comment>
<reference evidence="13" key="1">
    <citation type="journal article" date="2017" name="Genome Biol.">
        <title>Comparative genomics reveals high biological diversity and specific adaptations in the industrially and medically important fungal genus Aspergillus.</title>
        <authorList>
            <person name="de Vries R.P."/>
            <person name="Riley R."/>
            <person name="Wiebenga A."/>
            <person name="Aguilar-Osorio G."/>
            <person name="Amillis S."/>
            <person name="Uchima C.A."/>
            <person name="Anderluh G."/>
            <person name="Asadollahi M."/>
            <person name="Askin M."/>
            <person name="Barry K."/>
            <person name="Battaglia E."/>
            <person name="Bayram O."/>
            <person name="Benocci T."/>
            <person name="Braus-Stromeyer S.A."/>
            <person name="Caldana C."/>
            <person name="Canovas D."/>
            <person name="Cerqueira G.C."/>
            <person name="Chen F."/>
            <person name="Chen W."/>
            <person name="Choi C."/>
            <person name="Clum A."/>
            <person name="Dos Santos R.A."/>
            <person name="Damasio A.R."/>
            <person name="Diallinas G."/>
            <person name="Emri T."/>
            <person name="Fekete E."/>
            <person name="Flipphi M."/>
            <person name="Freyberg S."/>
            <person name="Gallo A."/>
            <person name="Gournas C."/>
            <person name="Habgood R."/>
            <person name="Hainaut M."/>
            <person name="Harispe M.L."/>
            <person name="Henrissat B."/>
            <person name="Hilden K.S."/>
            <person name="Hope R."/>
            <person name="Hossain A."/>
            <person name="Karabika E."/>
            <person name="Karaffa L."/>
            <person name="Karanyi Z."/>
            <person name="Krasevec N."/>
            <person name="Kuo A."/>
            <person name="Kusch H."/>
            <person name="LaButti K."/>
            <person name="Lagendijk E.L."/>
            <person name="Lapidus A."/>
            <person name="Levasseur A."/>
            <person name="Lindquist E."/>
            <person name="Lipzen A."/>
            <person name="Logrieco A.F."/>
            <person name="MacCabe A."/>
            <person name="Maekelae M.R."/>
            <person name="Malavazi I."/>
            <person name="Melin P."/>
            <person name="Meyer V."/>
            <person name="Mielnichuk N."/>
            <person name="Miskei M."/>
            <person name="Molnar A.P."/>
            <person name="Mule G."/>
            <person name="Ngan C.Y."/>
            <person name="Orejas M."/>
            <person name="Orosz E."/>
            <person name="Ouedraogo J.P."/>
            <person name="Overkamp K.M."/>
            <person name="Park H.-S."/>
            <person name="Perrone G."/>
            <person name="Piumi F."/>
            <person name="Punt P.J."/>
            <person name="Ram A.F."/>
            <person name="Ramon A."/>
            <person name="Rauscher S."/>
            <person name="Record E."/>
            <person name="Riano-Pachon D.M."/>
            <person name="Robert V."/>
            <person name="Roehrig J."/>
            <person name="Ruller R."/>
            <person name="Salamov A."/>
            <person name="Salih N.S."/>
            <person name="Samson R.A."/>
            <person name="Sandor E."/>
            <person name="Sanguinetti M."/>
            <person name="Schuetze T."/>
            <person name="Sepcic K."/>
            <person name="Shelest E."/>
            <person name="Sherlock G."/>
            <person name="Sophianopoulou V."/>
            <person name="Squina F.M."/>
            <person name="Sun H."/>
            <person name="Susca A."/>
            <person name="Todd R.B."/>
            <person name="Tsang A."/>
            <person name="Unkles S.E."/>
            <person name="van de Wiele N."/>
            <person name="van Rossen-Uffink D."/>
            <person name="Oliveira J.V."/>
            <person name="Vesth T.C."/>
            <person name="Visser J."/>
            <person name="Yu J.-H."/>
            <person name="Zhou M."/>
            <person name="Andersen M.R."/>
            <person name="Archer D.B."/>
            <person name="Baker S.E."/>
            <person name="Benoit I."/>
            <person name="Brakhage A.A."/>
            <person name="Braus G.H."/>
            <person name="Fischer R."/>
            <person name="Frisvad J.C."/>
            <person name="Goldman G.H."/>
            <person name="Houbraken J."/>
            <person name="Oakley B."/>
            <person name="Pocsi I."/>
            <person name="Scazzocchio C."/>
            <person name="Seiboth B."/>
            <person name="vanKuyk P.A."/>
            <person name="Wortman J."/>
            <person name="Dyer P.S."/>
            <person name="Grigoriev I.V."/>
        </authorList>
    </citation>
    <scope>NUCLEOTIDE SEQUENCE [LARGE SCALE GENOMIC DNA]</scope>
    <source>
        <strain evidence="13">DTO 134E9</strain>
    </source>
</reference>
<evidence type="ECO:0000313" key="13">
    <source>
        <dbReference type="Proteomes" id="UP000184383"/>
    </source>
</evidence>
<feature type="transmembrane region" description="Helical" evidence="11">
    <location>
        <begin position="204"/>
        <end position="220"/>
    </location>
</feature>
<feature type="transmembrane region" description="Helical" evidence="11">
    <location>
        <begin position="12"/>
        <end position="29"/>
    </location>
</feature>
<comment type="similarity">
    <text evidence="2">Belongs to the cystinosin family.</text>
</comment>
<keyword evidence="13" id="KW-1185">Reference proteome</keyword>
<dbReference type="GO" id="GO:0005774">
    <property type="term" value="C:vacuolar membrane"/>
    <property type="evidence" value="ECO:0007669"/>
    <property type="project" value="TreeGrafter"/>
</dbReference>
<evidence type="ECO:0000256" key="2">
    <source>
        <dbReference type="ARBA" id="ARBA00006855"/>
    </source>
</evidence>
<dbReference type="InterPro" id="IPR006603">
    <property type="entry name" value="PQ-loop_rpt"/>
</dbReference>
<dbReference type="EMBL" id="KV878210">
    <property type="protein sequence ID" value="OJJ39760.1"/>
    <property type="molecule type" value="Genomic_DNA"/>
</dbReference>
<keyword evidence="8 11" id="KW-0472">Membrane</keyword>
<keyword evidence="9" id="KW-0458">Lysosome</keyword>
<protein>
    <recommendedName>
        <fullName evidence="14">Cystinosin</fullName>
    </recommendedName>
</protein>
<dbReference type="STRING" id="1073089.A0A1L9RXT5"/>
<organism evidence="12 13">
    <name type="scientific">Aspergillus wentii DTO 134E9</name>
    <dbReference type="NCBI Taxonomy" id="1073089"/>
    <lineage>
        <taxon>Eukaryota</taxon>
        <taxon>Fungi</taxon>
        <taxon>Dikarya</taxon>
        <taxon>Ascomycota</taxon>
        <taxon>Pezizomycotina</taxon>
        <taxon>Eurotiomycetes</taxon>
        <taxon>Eurotiomycetidae</taxon>
        <taxon>Eurotiales</taxon>
        <taxon>Aspergillaceae</taxon>
        <taxon>Aspergillus</taxon>
        <taxon>Aspergillus subgen. Cremei</taxon>
    </lineage>
</organism>
<evidence type="ECO:0000256" key="8">
    <source>
        <dbReference type="ARBA" id="ARBA00023136"/>
    </source>
</evidence>
<evidence type="ECO:0000256" key="6">
    <source>
        <dbReference type="ARBA" id="ARBA00022847"/>
    </source>
</evidence>
<feature type="transmembrane region" description="Helical" evidence="11">
    <location>
        <begin position="161"/>
        <end position="184"/>
    </location>
</feature>
<evidence type="ECO:0000256" key="1">
    <source>
        <dbReference type="ARBA" id="ARBA00004155"/>
    </source>
</evidence>
<feature type="transmembrane region" description="Helical" evidence="11">
    <location>
        <begin position="129"/>
        <end position="149"/>
    </location>
</feature>
<dbReference type="AlphaFoldDB" id="A0A1L9RXT5"/>
<evidence type="ECO:0000256" key="5">
    <source>
        <dbReference type="ARBA" id="ARBA00022737"/>
    </source>
</evidence>
<name>A0A1L9RXT5_ASPWE</name>
<evidence type="ECO:0008006" key="14">
    <source>
        <dbReference type="Google" id="ProtNLM"/>
    </source>
</evidence>
<evidence type="ECO:0000313" key="12">
    <source>
        <dbReference type="EMBL" id="OJJ39760.1"/>
    </source>
</evidence>
<dbReference type="GO" id="GO:0015184">
    <property type="term" value="F:L-cystine transmembrane transporter activity"/>
    <property type="evidence" value="ECO:0007669"/>
    <property type="project" value="TreeGrafter"/>
</dbReference>
<dbReference type="Proteomes" id="UP000184383">
    <property type="component" value="Unassembled WGS sequence"/>
</dbReference>
<keyword evidence="4 11" id="KW-0812">Transmembrane</keyword>